<dbReference type="EMBL" id="WJQU01003599">
    <property type="protein sequence ID" value="KAJ6623588.1"/>
    <property type="molecule type" value="Genomic_DNA"/>
</dbReference>
<dbReference type="Pfam" id="PF01400">
    <property type="entry name" value="Astacin"/>
    <property type="match status" value="3"/>
</dbReference>
<evidence type="ECO:0000259" key="3">
    <source>
        <dbReference type="PROSITE" id="PS51864"/>
    </source>
</evidence>
<sequence length="846" mass="98645">MVVGVLSAPVEDESTFLIDEDDCIVETDEHHLQKRQLTVDQDTVTKIPPVPSKRLWPRVAETGMIEIPIEIVTDDYTPQLLEVFYKGLADIENKTCIRFVDHTDEKDYVIVRDAGTSKCTANVGRIGGPQYLTFTPLCMKVKKKGVHEMIHIIGFRHMHQRFDRDDYVNIIWDNVIDEQRFAFKRFDNEWEAYGTEYDLFSCMHYEKNFFSKNKSQLNTMETKDPYYQNRIVIEPLHSSKMFLLWKSIFICLLLVLGVLSAPVENENNFLGDDGDCIVETDEHHLQKRQATIDQNTLIPIPPISSKQLWPRVAETATTELDVFYKGLADIENKTCIRFVNRTNEEDYVIVRDAGTSLCNANIGRMGGPQYLTFTPLCMKVKKKGVHEMIHILGFRHMHQRFDRDDYVKIIWDNVIDEQRKVFRRFDNEWEAYGTKYDLESCMHYEQNFYSKNKSTLKTMETRDPYYQNRIAARNGNFDYVRNTNNCLLWREVLYQFASENSDISIHNTIIARHTSLQLLGVESDTSANETYCKTSPTEQSFIKNMTRETNSVHNCEYKTNNKNGKLCGTISEFVYYEQKSDHIKANQSLYFRKMFLSGKSILIFLLIAMGVLSAPVENENNFLGDDGDCVVKTDEHHIVKRAAKIGPNSVMEIPKVTKEKKWKRVVATAQSDLKVFYEGLADIERKTCIRFVNRTNQADYVMVRDGGKNLCSANIGRIGGRQFLTFTPGCMRVKKKCIHEMIHIIGFRHMHQRFDRDKYVKIKWNNIEEKYKTAFRRFDNKWEAYGTKYDMKSCMHYVDNFFSKNNKITIETKDPQYQKKIGNVTTLSDGDATRINRMYNCPAPYK</sequence>
<keyword evidence="1 2" id="KW-0645">Protease</keyword>
<dbReference type="SMART" id="SM00235">
    <property type="entry name" value="ZnMc"/>
    <property type="match status" value="3"/>
</dbReference>
<keyword evidence="1 2" id="KW-0378">Hydrolase</keyword>
<name>A0A9Q0RUB5_9DIPT</name>
<dbReference type="GO" id="GO:0008270">
    <property type="term" value="F:zinc ion binding"/>
    <property type="evidence" value="ECO:0007669"/>
    <property type="project" value="UniProtKB-UniRule"/>
</dbReference>
<dbReference type="Gene3D" id="3.40.390.10">
    <property type="entry name" value="Collagenase (Catalytic Domain)"/>
    <property type="match status" value="3"/>
</dbReference>
<dbReference type="InterPro" id="IPR001506">
    <property type="entry name" value="Peptidase_M12A"/>
</dbReference>
<feature type="binding site" evidence="1">
    <location>
        <position position="386"/>
    </location>
    <ligand>
        <name>Zn(2+)</name>
        <dbReference type="ChEBI" id="CHEBI:29105"/>
        <note>catalytic</note>
    </ligand>
</feature>
<dbReference type="PRINTS" id="PR00480">
    <property type="entry name" value="ASTACIN"/>
</dbReference>
<evidence type="ECO:0000256" key="1">
    <source>
        <dbReference type="PROSITE-ProRule" id="PRU01211"/>
    </source>
</evidence>
<feature type="domain" description="Peptidase M12A" evidence="3">
    <location>
        <begin position="45"/>
        <end position="262"/>
    </location>
</feature>
<dbReference type="PROSITE" id="PS51864">
    <property type="entry name" value="ASTACIN"/>
    <property type="match status" value="3"/>
</dbReference>
<keyword evidence="5" id="KW-1185">Reference proteome</keyword>
<dbReference type="PANTHER" id="PTHR10127:SF850">
    <property type="entry name" value="METALLOENDOPEPTIDASE"/>
    <property type="match status" value="1"/>
</dbReference>
<feature type="binding site" evidence="1">
    <location>
        <position position="147"/>
    </location>
    <ligand>
        <name>Zn(2+)</name>
        <dbReference type="ChEBI" id="CHEBI:29105"/>
        <note>catalytic</note>
    </ligand>
</feature>
<dbReference type="GO" id="GO:0004222">
    <property type="term" value="F:metalloendopeptidase activity"/>
    <property type="evidence" value="ECO:0007669"/>
    <property type="project" value="UniProtKB-UniRule"/>
</dbReference>
<feature type="active site" evidence="1">
    <location>
        <position position="387"/>
    </location>
</feature>
<feature type="binding site" evidence="1">
    <location>
        <position position="157"/>
    </location>
    <ligand>
        <name>Zn(2+)</name>
        <dbReference type="ChEBI" id="CHEBI:29105"/>
        <note>catalytic</note>
    </ligand>
</feature>
<comment type="caution">
    <text evidence="4">The sequence shown here is derived from an EMBL/GenBank/DDBJ whole genome shotgun (WGS) entry which is preliminary data.</text>
</comment>
<comment type="cofactor">
    <cofactor evidence="1 2">
        <name>Zn(2+)</name>
        <dbReference type="ChEBI" id="CHEBI:29105"/>
    </cofactor>
    <text evidence="1 2">Binds 1 zinc ion per subunit.</text>
</comment>
<dbReference type="PANTHER" id="PTHR10127">
    <property type="entry name" value="DISCOIDIN, CUB, EGF, LAMININ , AND ZINC METALLOPROTEASE DOMAIN CONTAINING"/>
    <property type="match status" value="1"/>
</dbReference>
<evidence type="ECO:0000313" key="4">
    <source>
        <dbReference type="EMBL" id="KAJ6623588.1"/>
    </source>
</evidence>
<keyword evidence="1 2" id="KW-0479">Metal-binding</keyword>
<evidence type="ECO:0000313" key="5">
    <source>
        <dbReference type="Proteomes" id="UP001151699"/>
    </source>
</evidence>
<feature type="active site" evidence="1">
    <location>
        <position position="148"/>
    </location>
</feature>
<dbReference type="InterPro" id="IPR034035">
    <property type="entry name" value="Astacin-like_dom"/>
</dbReference>
<protein>
    <recommendedName>
        <fullName evidence="2">Metalloendopeptidase</fullName>
        <ecNumber evidence="2">3.4.24.-</ecNumber>
    </recommendedName>
</protein>
<evidence type="ECO:0000256" key="2">
    <source>
        <dbReference type="RuleBase" id="RU361183"/>
    </source>
</evidence>
<reference evidence="4" key="1">
    <citation type="submission" date="2022-07" db="EMBL/GenBank/DDBJ databases">
        <authorList>
            <person name="Trinca V."/>
            <person name="Uliana J.V.C."/>
            <person name="Torres T.T."/>
            <person name="Ward R.J."/>
            <person name="Monesi N."/>
        </authorList>
    </citation>
    <scope>NUCLEOTIDE SEQUENCE</scope>
    <source>
        <strain evidence="4">HSMRA1968</strain>
        <tissue evidence="4">Whole embryos</tissue>
    </source>
</reference>
<comment type="caution">
    <text evidence="1">Lacks conserved residue(s) required for the propagation of feature annotation.</text>
</comment>
<dbReference type="InterPro" id="IPR024079">
    <property type="entry name" value="MetalloPept_cat_dom_sf"/>
</dbReference>
<dbReference type="EC" id="3.4.24.-" evidence="2"/>
<dbReference type="CDD" id="cd04280">
    <property type="entry name" value="ZnMc_astacin_like"/>
    <property type="match status" value="1"/>
</dbReference>
<accession>A0A9Q0RUB5</accession>
<keyword evidence="1 2" id="KW-0482">Metalloprotease</keyword>
<feature type="binding site" evidence="1">
    <location>
        <position position="739"/>
    </location>
    <ligand>
        <name>Zn(2+)</name>
        <dbReference type="ChEBI" id="CHEBI:29105"/>
        <note>catalytic</note>
    </ligand>
</feature>
<dbReference type="Proteomes" id="UP001151699">
    <property type="component" value="Unassembled WGS sequence"/>
</dbReference>
<feature type="domain" description="Peptidase M12A" evidence="3">
    <location>
        <begin position="643"/>
        <end position="842"/>
    </location>
</feature>
<feature type="binding site" evidence="1">
    <location>
        <position position="390"/>
    </location>
    <ligand>
        <name>Zn(2+)</name>
        <dbReference type="ChEBI" id="CHEBI:29105"/>
        <note>catalytic</note>
    </ligand>
</feature>
<feature type="binding site" evidence="1">
    <location>
        <position position="743"/>
    </location>
    <ligand>
        <name>Zn(2+)</name>
        <dbReference type="ChEBI" id="CHEBI:29105"/>
        <note>catalytic</note>
    </ligand>
</feature>
<dbReference type="SUPFAM" id="SSF55486">
    <property type="entry name" value="Metalloproteases ('zincins'), catalytic domain"/>
    <property type="match status" value="3"/>
</dbReference>
<dbReference type="AlphaFoldDB" id="A0A9Q0RUB5"/>
<dbReference type="InterPro" id="IPR006026">
    <property type="entry name" value="Peptidase_Metallo"/>
</dbReference>
<organism evidence="4 5">
    <name type="scientific">Pseudolycoriella hygida</name>
    <dbReference type="NCBI Taxonomy" id="35572"/>
    <lineage>
        <taxon>Eukaryota</taxon>
        <taxon>Metazoa</taxon>
        <taxon>Ecdysozoa</taxon>
        <taxon>Arthropoda</taxon>
        <taxon>Hexapoda</taxon>
        <taxon>Insecta</taxon>
        <taxon>Pterygota</taxon>
        <taxon>Neoptera</taxon>
        <taxon>Endopterygota</taxon>
        <taxon>Diptera</taxon>
        <taxon>Nematocera</taxon>
        <taxon>Sciaroidea</taxon>
        <taxon>Sciaridae</taxon>
        <taxon>Pseudolycoriella</taxon>
    </lineage>
</organism>
<feature type="binding site" evidence="1">
    <location>
        <position position="396"/>
    </location>
    <ligand>
        <name>Zn(2+)</name>
        <dbReference type="ChEBI" id="CHEBI:29105"/>
        <note>catalytic</note>
    </ligand>
</feature>
<feature type="binding site" evidence="1">
    <location>
        <position position="749"/>
    </location>
    <ligand>
        <name>Zn(2+)</name>
        <dbReference type="ChEBI" id="CHEBI:29105"/>
        <note>catalytic</note>
    </ligand>
</feature>
<feature type="binding site" evidence="1">
    <location>
        <position position="151"/>
    </location>
    <ligand>
        <name>Zn(2+)</name>
        <dbReference type="ChEBI" id="CHEBI:29105"/>
        <note>catalytic</note>
    </ligand>
</feature>
<keyword evidence="1 2" id="KW-0862">Zinc</keyword>
<dbReference type="GO" id="GO:0006508">
    <property type="term" value="P:proteolysis"/>
    <property type="evidence" value="ECO:0007669"/>
    <property type="project" value="UniProtKB-KW"/>
</dbReference>
<feature type="active site" evidence="1">
    <location>
        <position position="740"/>
    </location>
</feature>
<dbReference type="OrthoDB" id="291007at2759"/>
<gene>
    <name evidence="4" type="primary">NAS8_1</name>
    <name evidence="4" type="ORF">Bhyg_17022</name>
</gene>
<feature type="domain" description="Peptidase M12A" evidence="3">
    <location>
        <begin position="289"/>
        <end position="498"/>
    </location>
</feature>
<proteinExistence type="predicted"/>